<keyword evidence="1" id="KW-0040">ANK repeat</keyword>
<dbReference type="RefSeq" id="XP_005846178.1">
    <property type="nucleotide sequence ID" value="XM_005846116.1"/>
</dbReference>
<keyword evidence="3" id="KW-1185">Reference proteome</keyword>
<dbReference type="AlphaFoldDB" id="E1ZJZ0"/>
<dbReference type="InterPro" id="IPR036770">
    <property type="entry name" value="Ankyrin_rpt-contain_sf"/>
</dbReference>
<evidence type="ECO:0000313" key="2">
    <source>
        <dbReference type="EMBL" id="EFN54076.1"/>
    </source>
</evidence>
<dbReference type="Proteomes" id="UP000008141">
    <property type="component" value="Unassembled WGS sequence"/>
</dbReference>
<dbReference type="InParanoid" id="E1ZJZ0"/>
<dbReference type="InterPro" id="IPR002110">
    <property type="entry name" value="Ankyrin_rpt"/>
</dbReference>
<proteinExistence type="predicted"/>
<sequence length="203" mass="20888">MQAKSGVLLQRVTPAAQPGGPPEAGSHLCKRAPNGLTVLHAAALVNTRAAVASALLAGACPTAELDGSQSTFHLHMLLDACGIELTDGKKPSRFYSRLRGATALETAVALGHVEALAALLAFGAAVRRPRAFSSLLEHCPAAARDRVASLLVASQACPSALVPHWPASYGAAVRALLGSAHRTLPHEVVLRIAVLAAVPLSAW</sequence>
<gene>
    <name evidence="2" type="ORF">CHLNCDRAFT_136190</name>
</gene>
<dbReference type="EMBL" id="GL433849">
    <property type="protein sequence ID" value="EFN54076.1"/>
    <property type="molecule type" value="Genomic_DNA"/>
</dbReference>
<reference evidence="2 3" key="1">
    <citation type="journal article" date="2010" name="Plant Cell">
        <title>The Chlorella variabilis NC64A genome reveals adaptation to photosymbiosis, coevolution with viruses, and cryptic sex.</title>
        <authorList>
            <person name="Blanc G."/>
            <person name="Duncan G."/>
            <person name="Agarkova I."/>
            <person name="Borodovsky M."/>
            <person name="Gurnon J."/>
            <person name="Kuo A."/>
            <person name="Lindquist E."/>
            <person name="Lucas S."/>
            <person name="Pangilinan J."/>
            <person name="Polle J."/>
            <person name="Salamov A."/>
            <person name="Terry A."/>
            <person name="Yamada T."/>
            <person name="Dunigan D.D."/>
            <person name="Grigoriev I.V."/>
            <person name="Claverie J.M."/>
            <person name="Van Etten J.L."/>
        </authorList>
    </citation>
    <scope>NUCLEOTIDE SEQUENCE [LARGE SCALE GENOMIC DNA]</scope>
    <source>
        <strain evidence="2 3">NC64A</strain>
    </source>
</reference>
<dbReference type="KEGG" id="cvr:CHLNCDRAFT_136190"/>
<dbReference type="PROSITE" id="PS50088">
    <property type="entry name" value="ANK_REPEAT"/>
    <property type="match status" value="1"/>
</dbReference>
<dbReference type="GeneID" id="17353348"/>
<accession>E1ZJZ0</accession>
<dbReference type="SUPFAM" id="SSF48403">
    <property type="entry name" value="Ankyrin repeat"/>
    <property type="match status" value="1"/>
</dbReference>
<evidence type="ECO:0000313" key="3">
    <source>
        <dbReference type="Proteomes" id="UP000008141"/>
    </source>
</evidence>
<evidence type="ECO:0000256" key="1">
    <source>
        <dbReference type="PROSITE-ProRule" id="PRU00023"/>
    </source>
</evidence>
<protein>
    <submittedName>
        <fullName evidence="2">Uncharacterized protein</fullName>
    </submittedName>
</protein>
<dbReference type="Gene3D" id="1.25.40.20">
    <property type="entry name" value="Ankyrin repeat-containing domain"/>
    <property type="match status" value="1"/>
</dbReference>
<name>E1ZJZ0_CHLVA</name>
<dbReference type="OrthoDB" id="10558119at2759"/>
<organism evidence="3">
    <name type="scientific">Chlorella variabilis</name>
    <name type="common">Green alga</name>
    <dbReference type="NCBI Taxonomy" id="554065"/>
    <lineage>
        <taxon>Eukaryota</taxon>
        <taxon>Viridiplantae</taxon>
        <taxon>Chlorophyta</taxon>
        <taxon>core chlorophytes</taxon>
        <taxon>Trebouxiophyceae</taxon>
        <taxon>Chlorellales</taxon>
        <taxon>Chlorellaceae</taxon>
        <taxon>Chlorella clade</taxon>
        <taxon>Chlorella</taxon>
    </lineage>
</organism>
<feature type="repeat" description="ANK" evidence="1">
    <location>
        <begin position="99"/>
        <end position="131"/>
    </location>
</feature>